<proteinExistence type="predicted"/>
<dbReference type="AlphaFoldDB" id="A0A5B0RML2"/>
<feature type="region of interest" description="Disordered" evidence="1">
    <location>
        <begin position="74"/>
        <end position="105"/>
    </location>
</feature>
<gene>
    <name evidence="2" type="ORF">PGTUg99_017224</name>
</gene>
<name>A0A5B0RML2_PUCGR</name>
<reference evidence="2 3" key="1">
    <citation type="submission" date="2019-05" db="EMBL/GenBank/DDBJ databases">
        <title>Emergence of the Ug99 lineage of the wheat stem rust pathogen through somatic hybridization.</title>
        <authorList>
            <person name="Li F."/>
            <person name="Upadhyaya N.M."/>
            <person name="Sperschneider J."/>
            <person name="Matny O."/>
            <person name="Nguyen-Phuc H."/>
            <person name="Mago R."/>
            <person name="Raley C."/>
            <person name="Miller M.E."/>
            <person name="Silverstein K.A.T."/>
            <person name="Henningsen E."/>
            <person name="Hirsch C.D."/>
            <person name="Visser B."/>
            <person name="Pretorius Z.A."/>
            <person name="Steffenson B.J."/>
            <person name="Schwessinger B."/>
            <person name="Dodds P.N."/>
            <person name="Figueroa M."/>
        </authorList>
    </citation>
    <scope>NUCLEOTIDE SEQUENCE [LARGE SCALE GENOMIC DNA]</scope>
    <source>
        <strain evidence="2 3">Ug99</strain>
    </source>
</reference>
<dbReference type="EMBL" id="VDEP01000169">
    <property type="protein sequence ID" value="KAA1127070.1"/>
    <property type="molecule type" value="Genomic_DNA"/>
</dbReference>
<accession>A0A5B0RML2</accession>
<evidence type="ECO:0000313" key="2">
    <source>
        <dbReference type="EMBL" id="KAA1127070.1"/>
    </source>
</evidence>
<sequence length="207" mass="22757">MMRIGADGRSGLAVSDIKSESSPANYYSLWVTKHPSGPRTVRVSRSSFDFGLRAGKGGLRSLGIGSFLCPTLEEEEMSGSGDETGLVESEKTDDTAHSDECLKSIDGDDQLRKADVTAPSPRLPIPHPRSTTGLKVLIKRLSLSLLKTRSFTRTRPEPELPIIHSLDHPGPSRLDPHALVFGDENPERIEQRSVEFYQAFFPSLILE</sequence>
<evidence type="ECO:0000256" key="1">
    <source>
        <dbReference type="SAM" id="MobiDB-lite"/>
    </source>
</evidence>
<evidence type="ECO:0000313" key="3">
    <source>
        <dbReference type="Proteomes" id="UP000325313"/>
    </source>
</evidence>
<organism evidence="2 3">
    <name type="scientific">Puccinia graminis f. sp. tritici</name>
    <dbReference type="NCBI Taxonomy" id="56615"/>
    <lineage>
        <taxon>Eukaryota</taxon>
        <taxon>Fungi</taxon>
        <taxon>Dikarya</taxon>
        <taxon>Basidiomycota</taxon>
        <taxon>Pucciniomycotina</taxon>
        <taxon>Pucciniomycetes</taxon>
        <taxon>Pucciniales</taxon>
        <taxon>Pucciniaceae</taxon>
        <taxon>Puccinia</taxon>
    </lineage>
</organism>
<comment type="caution">
    <text evidence="2">The sequence shown here is derived from an EMBL/GenBank/DDBJ whole genome shotgun (WGS) entry which is preliminary data.</text>
</comment>
<protein>
    <submittedName>
        <fullName evidence="2">Uncharacterized protein</fullName>
    </submittedName>
</protein>
<feature type="compositionally biased region" description="Basic and acidic residues" evidence="1">
    <location>
        <begin position="88"/>
        <end position="105"/>
    </location>
</feature>
<dbReference type="Proteomes" id="UP000325313">
    <property type="component" value="Unassembled WGS sequence"/>
</dbReference>